<evidence type="ECO:0000256" key="3">
    <source>
        <dbReference type="ARBA" id="ARBA00022679"/>
    </source>
</evidence>
<evidence type="ECO:0000256" key="7">
    <source>
        <dbReference type="ARBA" id="ARBA00047899"/>
    </source>
</evidence>
<feature type="domain" description="Protein kinase" evidence="10">
    <location>
        <begin position="1"/>
        <end position="145"/>
    </location>
</feature>
<dbReference type="PANTHER" id="PTHR22967">
    <property type="entry name" value="SERINE/THREONINE PROTEIN KINASE"/>
    <property type="match status" value="1"/>
</dbReference>
<keyword evidence="4" id="KW-0547">Nucleotide-binding</keyword>
<keyword evidence="2" id="KW-0723">Serine/threonine-protein kinase</keyword>
<keyword evidence="5" id="KW-0418">Kinase</keyword>
<dbReference type="SUPFAM" id="SSF56112">
    <property type="entry name" value="Protein kinase-like (PK-like)"/>
    <property type="match status" value="1"/>
</dbReference>
<protein>
    <recommendedName>
        <fullName evidence="1">non-specific serine/threonine protein kinase</fullName>
        <ecNumber evidence="1">2.7.11.1</ecNumber>
    </recommendedName>
</protein>
<evidence type="ECO:0000313" key="12">
    <source>
        <dbReference type="Proteomes" id="UP001189429"/>
    </source>
</evidence>
<accession>A0ABN9TCP6</accession>
<gene>
    <name evidence="11" type="ORF">PCOR1329_LOCUS37728</name>
</gene>
<keyword evidence="3" id="KW-0808">Transferase</keyword>
<dbReference type="InterPro" id="IPR000719">
    <property type="entry name" value="Prot_kinase_dom"/>
</dbReference>
<dbReference type="EC" id="2.7.11.1" evidence="1"/>
<feature type="non-terminal residue" evidence="11">
    <location>
        <position position="1"/>
    </location>
</feature>
<evidence type="ECO:0000256" key="6">
    <source>
        <dbReference type="ARBA" id="ARBA00022840"/>
    </source>
</evidence>
<evidence type="ECO:0000256" key="8">
    <source>
        <dbReference type="ARBA" id="ARBA00048679"/>
    </source>
</evidence>
<keyword evidence="12" id="KW-1185">Reference proteome</keyword>
<evidence type="ECO:0000256" key="9">
    <source>
        <dbReference type="SAM" id="MobiDB-lite"/>
    </source>
</evidence>
<evidence type="ECO:0000313" key="11">
    <source>
        <dbReference type="EMBL" id="CAK0843355.1"/>
    </source>
</evidence>
<comment type="catalytic activity">
    <reaction evidence="8">
        <text>L-seryl-[protein] + ATP = O-phospho-L-seryl-[protein] + ADP + H(+)</text>
        <dbReference type="Rhea" id="RHEA:17989"/>
        <dbReference type="Rhea" id="RHEA-COMP:9863"/>
        <dbReference type="Rhea" id="RHEA-COMP:11604"/>
        <dbReference type="ChEBI" id="CHEBI:15378"/>
        <dbReference type="ChEBI" id="CHEBI:29999"/>
        <dbReference type="ChEBI" id="CHEBI:30616"/>
        <dbReference type="ChEBI" id="CHEBI:83421"/>
        <dbReference type="ChEBI" id="CHEBI:456216"/>
        <dbReference type="EC" id="2.7.11.1"/>
    </reaction>
</comment>
<evidence type="ECO:0000256" key="5">
    <source>
        <dbReference type="ARBA" id="ARBA00022777"/>
    </source>
</evidence>
<dbReference type="EMBL" id="CAUYUJ010014573">
    <property type="protein sequence ID" value="CAK0843355.1"/>
    <property type="molecule type" value="Genomic_DNA"/>
</dbReference>
<organism evidence="11 12">
    <name type="scientific">Prorocentrum cordatum</name>
    <dbReference type="NCBI Taxonomy" id="2364126"/>
    <lineage>
        <taxon>Eukaryota</taxon>
        <taxon>Sar</taxon>
        <taxon>Alveolata</taxon>
        <taxon>Dinophyceae</taxon>
        <taxon>Prorocentrales</taxon>
        <taxon>Prorocentraceae</taxon>
        <taxon>Prorocentrum</taxon>
    </lineage>
</organism>
<reference evidence="11" key="1">
    <citation type="submission" date="2023-10" db="EMBL/GenBank/DDBJ databases">
        <authorList>
            <person name="Chen Y."/>
            <person name="Shah S."/>
            <person name="Dougan E. K."/>
            <person name="Thang M."/>
            <person name="Chan C."/>
        </authorList>
    </citation>
    <scope>NUCLEOTIDE SEQUENCE [LARGE SCALE GENOMIC DNA]</scope>
</reference>
<name>A0ABN9TCP6_9DINO</name>
<dbReference type="PROSITE" id="PS50011">
    <property type="entry name" value="PROTEIN_KINASE_DOM"/>
    <property type="match status" value="1"/>
</dbReference>
<comment type="caution">
    <text evidence="11">The sequence shown here is derived from an EMBL/GenBank/DDBJ whole genome shotgun (WGS) entry which is preliminary data.</text>
</comment>
<keyword evidence="6" id="KW-0067">ATP-binding</keyword>
<dbReference type="Gene3D" id="1.10.510.10">
    <property type="entry name" value="Transferase(Phosphotransferase) domain 1"/>
    <property type="match status" value="1"/>
</dbReference>
<evidence type="ECO:0000259" key="10">
    <source>
        <dbReference type="PROSITE" id="PS50011"/>
    </source>
</evidence>
<feature type="region of interest" description="Disordered" evidence="9">
    <location>
        <begin position="255"/>
        <end position="285"/>
    </location>
</feature>
<comment type="catalytic activity">
    <reaction evidence="7">
        <text>L-threonyl-[protein] + ATP = O-phospho-L-threonyl-[protein] + ADP + H(+)</text>
        <dbReference type="Rhea" id="RHEA:46608"/>
        <dbReference type="Rhea" id="RHEA-COMP:11060"/>
        <dbReference type="Rhea" id="RHEA-COMP:11605"/>
        <dbReference type="ChEBI" id="CHEBI:15378"/>
        <dbReference type="ChEBI" id="CHEBI:30013"/>
        <dbReference type="ChEBI" id="CHEBI:30616"/>
        <dbReference type="ChEBI" id="CHEBI:61977"/>
        <dbReference type="ChEBI" id="CHEBI:456216"/>
        <dbReference type="EC" id="2.7.11.1"/>
    </reaction>
</comment>
<evidence type="ECO:0000256" key="4">
    <source>
        <dbReference type="ARBA" id="ARBA00022741"/>
    </source>
</evidence>
<dbReference type="PANTHER" id="PTHR22967:SF57">
    <property type="entry name" value="AUXILIN, ISOFORM A-RELATED"/>
    <property type="match status" value="1"/>
</dbReference>
<dbReference type="Proteomes" id="UP001189429">
    <property type="component" value="Unassembled WGS sequence"/>
</dbReference>
<evidence type="ECO:0000256" key="2">
    <source>
        <dbReference type="ARBA" id="ARBA00022527"/>
    </source>
</evidence>
<proteinExistence type="predicted"/>
<dbReference type="Pfam" id="PF00069">
    <property type="entry name" value="Pkinase"/>
    <property type="match status" value="1"/>
</dbReference>
<sequence>SENLLLGGDGLWKLGDFGSASERSFDLEGAPKKAVLEAQQFIDGRCTPIYRAPELADVYLRWKIGPKVDVFALGCILFATLTGQHPFPMDSACANISASYRTPPEAEAAYAPAVLRWLRRLLAREPWARPTAVKLAAEIEAYRMLGEEPPGPCAAAEAPAKAAAKRVGAAKAPAEQGPAWVADFSSFAPAPAAPRLQEAQQDRPGAGVAAAAAAADAEAGGAAAAAADVGEAAAGEAAAGEAAAGEAAAAEAAAAEAAAIGEAASGEATSGEAAAEVLGEGADEA</sequence>
<dbReference type="InterPro" id="IPR011009">
    <property type="entry name" value="Kinase-like_dom_sf"/>
</dbReference>
<evidence type="ECO:0000256" key="1">
    <source>
        <dbReference type="ARBA" id="ARBA00012513"/>
    </source>
</evidence>